<sequence>MKSRSMLFLLFFLSIGNIYIRAQGLTAQVIESIFYVQPNGGGEERMIREFGLNMDSLYLTIDGRIKEILNLKELGLLQNSPFLYTKRKNKNFKDLTKDDQNRAKSAPADLYLIIFLDVDPPYPSMMSKHLIKTAITLEVYVFDKNLQLLQKMKGKKANTGVTSSPDEDGFEDLDFFSLDRDSFLYLFDKALKNL</sequence>
<dbReference type="RefSeq" id="WP_157370058.1">
    <property type="nucleotide sequence ID" value="NZ_LT838813.1"/>
</dbReference>
<protein>
    <submittedName>
        <fullName evidence="1">Uncharacterized protein</fullName>
    </submittedName>
</protein>
<proteinExistence type="predicted"/>
<keyword evidence="2" id="KW-1185">Reference proteome</keyword>
<dbReference type="EMBL" id="LT838813">
    <property type="protein sequence ID" value="SMD42171.1"/>
    <property type="molecule type" value="Genomic_DNA"/>
</dbReference>
<name>A0A1W2GZX1_9BACT</name>
<dbReference type="AlphaFoldDB" id="A0A1W2GZX1"/>
<gene>
    <name evidence="1" type="ORF">SAMN00777080_0709</name>
</gene>
<organism evidence="1 2">
    <name type="scientific">Aquiflexum balticum DSM 16537</name>
    <dbReference type="NCBI Taxonomy" id="758820"/>
    <lineage>
        <taxon>Bacteria</taxon>
        <taxon>Pseudomonadati</taxon>
        <taxon>Bacteroidota</taxon>
        <taxon>Cytophagia</taxon>
        <taxon>Cytophagales</taxon>
        <taxon>Cyclobacteriaceae</taxon>
        <taxon>Aquiflexum</taxon>
    </lineage>
</organism>
<evidence type="ECO:0000313" key="2">
    <source>
        <dbReference type="Proteomes" id="UP000192333"/>
    </source>
</evidence>
<dbReference type="OrthoDB" id="9837540at2"/>
<evidence type="ECO:0000313" key="1">
    <source>
        <dbReference type="EMBL" id="SMD42171.1"/>
    </source>
</evidence>
<dbReference type="Proteomes" id="UP000192333">
    <property type="component" value="Chromosome I"/>
</dbReference>
<reference evidence="2" key="1">
    <citation type="submission" date="2017-04" db="EMBL/GenBank/DDBJ databases">
        <authorList>
            <person name="Varghese N."/>
            <person name="Submissions S."/>
        </authorList>
    </citation>
    <scope>NUCLEOTIDE SEQUENCE [LARGE SCALE GENOMIC DNA]</scope>
    <source>
        <strain evidence="2">DSM 16537</strain>
    </source>
</reference>
<accession>A0A1W2GZX1</accession>